<dbReference type="Proteomes" id="UP000702425">
    <property type="component" value="Unassembled WGS sequence"/>
</dbReference>
<comment type="caution">
    <text evidence="1">The sequence shown here is derived from an EMBL/GenBank/DDBJ whole genome shotgun (WGS) entry which is preliminary data.</text>
</comment>
<organism evidence="1 2">
    <name type="scientific">Microcoleus asticus IPMA8</name>
    <dbReference type="NCBI Taxonomy" id="2563858"/>
    <lineage>
        <taxon>Bacteria</taxon>
        <taxon>Bacillati</taxon>
        <taxon>Cyanobacteriota</taxon>
        <taxon>Cyanophyceae</taxon>
        <taxon>Oscillatoriophycideae</taxon>
        <taxon>Oscillatoriales</taxon>
        <taxon>Microcoleaceae</taxon>
        <taxon>Microcoleus</taxon>
        <taxon>Microcoleus asticus</taxon>
    </lineage>
</organism>
<reference evidence="1 2" key="1">
    <citation type="journal article" date="2020" name="Sci. Rep.">
        <title>A novel cyanobacterial geosmin producer, revising GeoA distribution and dispersion patterns in Bacteria.</title>
        <authorList>
            <person name="Churro C."/>
            <person name="Semedo-Aguiar A.P."/>
            <person name="Silva A.D."/>
            <person name="Pereira-Leal J.B."/>
            <person name="Leite R.B."/>
        </authorList>
    </citation>
    <scope>NUCLEOTIDE SEQUENCE [LARGE SCALE GENOMIC DNA]</scope>
    <source>
        <strain evidence="1 2">IPMA8</strain>
    </source>
</reference>
<evidence type="ECO:0000313" key="1">
    <source>
        <dbReference type="EMBL" id="NQE38066.1"/>
    </source>
</evidence>
<proteinExistence type="predicted"/>
<dbReference type="EMBL" id="SRRZ01000175">
    <property type="protein sequence ID" value="NQE38066.1"/>
    <property type="molecule type" value="Genomic_DNA"/>
</dbReference>
<sequence length="55" mass="6376">MPLHINLVLETSEVYIVGIDAPAFVKNNSQLMTNWQAVRSQFGYSGPYTQNWFWL</sequence>
<dbReference type="RefSeq" id="WP_216670787.1">
    <property type="nucleotide sequence ID" value="NZ_CAWPPK010000085.1"/>
</dbReference>
<keyword evidence="2" id="KW-1185">Reference proteome</keyword>
<protein>
    <submittedName>
        <fullName evidence="1">Uncharacterized protein</fullName>
    </submittedName>
</protein>
<name>A0ABX2D5Y0_9CYAN</name>
<gene>
    <name evidence="1" type="ORF">E5S67_05849</name>
</gene>
<evidence type="ECO:0000313" key="2">
    <source>
        <dbReference type="Proteomes" id="UP000702425"/>
    </source>
</evidence>
<accession>A0ABX2D5Y0</accession>